<evidence type="ECO:0008006" key="3">
    <source>
        <dbReference type="Google" id="ProtNLM"/>
    </source>
</evidence>
<protein>
    <recommendedName>
        <fullName evidence="3">Histidine kinase/HSP90-like ATPase domain-containing protein</fullName>
    </recommendedName>
</protein>
<name>A0A9D9ENY7_9SPIR</name>
<accession>A0A9D9ENY7</accession>
<reference evidence="1" key="2">
    <citation type="journal article" date="2021" name="PeerJ">
        <title>Extensive microbial diversity within the chicken gut microbiome revealed by metagenomics and culture.</title>
        <authorList>
            <person name="Gilroy R."/>
            <person name="Ravi A."/>
            <person name="Getino M."/>
            <person name="Pursley I."/>
            <person name="Horton D.L."/>
            <person name="Alikhan N.F."/>
            <person name="Baker D."/>
            <person name="Gharbi K."/>
            <person name="Hall N."/>
            <person name="Watson M."/>
            <person name="Adriaenssens E.M."/>
            <person name="Foster-Nyarko E."/>
            <person name="Jarju S."/>
            <person name="Secka A."/>
            <person name="Antonio M."/>
            <person name="Oren A."/>
            <person name="Chaudhuri R.R."/>
            <person name="La Ragione R."/>
            <person name="Hildebrand F."/>
            <person name="Pallen M.J."/>
        </authorList>
    </citation>
    <scope>NUCLEOTIDE SEQUENCE</scope>
    <source>
        <strain evidence="1">B3-4054</strain>
    </source>
</reference>
<dbReference type="Gene3D" id="3.30.565.10">
    <property type="entry name" value="Histidine kinase-like ATPase, C-terminal domain"/>
    <property type="match status" value="1"/>
</dbReference>
<dbReference type="EMBL" id="JADIMS010000145">
    <property type="protein sequence ID" value="MBO8450988.1"/>
    <property type="molecule type" value="Genomic_DNA"/>
</dbReference>
<comment type="caution">
    <text evidence="1">The sequence shown here is derived from an EMBL/GenBank/DDBJ whole genome shotgun (WGS) entry which is preliminary data.</text>
</comment>
<reference evidence="1" key="1">
    <citation type="submission" date="2020-10" db="EMBL/GenBank/DDBJ databases">
        <authorList>
            <person name="Gilroy R."/>
        </authorList>
    </citation>
    <scope>NUCLEOTIDE SEQUENCE</scope>
    <source>
        <strain evidence="1">B3-4054</strain>
    </source>
</reference>
<gene>
    <name evidence="1" type="ORF">IAA96_07790</name>
</gene>
<sequence length="64" mass="6566">MKRVLVSARLPAGGEGFSGLAALVRGACSRLHFAEDAENRALLVAGECFENIARHGGGNGCALP</sequence>
<evidence type="ECO:0000313" key="2">
    <source>
        <dbReference type="Proteomes" id="UP000823616"/>
    </source>
</evidence>
<dbReference type="InterPro" id="IPR036890">
    <property type="entry name" value="HATPase_C_sf"/>
</dbReference>
<proteinExistence type="predicted"/>
<evidence type="ECO:0000313" key="1">
    <source>
        <dbReference type="EMBL" id="MBO8450988.1"/>
    </source>
</evidence>
<feature type="non-terminal residue" evidence="1">
    <location>
        <position position="64"/>
    </location>
</feature>
<organism evidence="1 2">
    <name type="scientific">Candidatus Avitreponema avistercoris</name>
    <dbReference type="NCBI Taxonomy" id="2840705"/>
    <lineage>
        <taxon>Bacteria</taxon>
        <taxon>Pseudomonadati</taxon>
        <taxon>Spirochaetota</taxon>
        <taxon>Spirochaetia</taxon>
        <taxon>Spirochaetales</taxon>
        <taxon>Candidatus Avitreponema</taxon>
    </lineage>
</organism>
<dbReference type="AlphaFoldDB" id="A0A9D9ENY7"/>
<dbReference type="Proteomes" id="UP000823616">
    <property type="component" value="Unassembled WGS sequence"/>
</dbReference>